<dbReference type="Pfam" id="PF08668">
    <property type="entry name" value="HDOD"/>
    <property type="match status" value="1"/>
</dbReference>
<name>A0A5A8F3C9_9BACT</name>
<dbReference type="InterPro" id="IPR013976">
    <property type="entry name" value="HDOD"/>
</dbReference>
<comment type="caution">
    <text evidence="2">The sequence shown here is derived from an EMBL/GenBank/DDBJ whole genome shotgun (WGS) entry which is preliminary data.</text>
</comment>
<dbReference type="CDD" id="cd00077">
    <property type="entry name" value="HDc"/>
    <property type="match status" value="1"/>
</dbReference>
<protein>
    <submittedName>
        <fullName evidence="2">HDOD domain-containing protein</fullName>
    </submittedName>
</protein>
<dbReference type="SMART" id="SM00471">
    <property type="entry name" value="HDc"/>
    <property type="match status" value="1"/>
</dbReference>
<dbReference type="InterPro" id="IPR003607">
    <property type="entry name" value="HD/PDEase_dom"/>
</dbReference>
<evidence type="ECO:0000259" key="1">
    <source>
        <dbReference type="PROSITE" id="PS51833"/>
    </source>
</evidence>
<dbReference type="PANTHER" id="PTHR33525:SF4">
    <property type="entry name" value="CYCLIC DI-GMP PHOSPHODIESTERASE CDGJ"/>
    <property type="match status" value="1"/>
</dbReference>
<gene>
    <name evidence="2" type="ORF">FHQ18_04145</name>
</gene>
<dbReference type="InterPro" id="IPR052340">
    <property type="entry name" value="RNase_Y/CdgJ"/>
</dbReference>
<dbReference type="NCBIfam" id="TIGR00277">
    <property type="entry name" value="HDIG"/>
    <property type="match status" value="1"/>
</dbReference>
<dbReference type="PROSITE" id="PS51833">
    <property type="entry name" value="HDOD"/>
    <property type="match status" value="1"/>
</dbReference>
<dbReference type="Gene3D" id="1.10.3210.10">
    <property type="entry name" value="Hypothetical protein af1432"/>
    <property type="match status" value="1"/>
</dbReference>
<dbReference type="InterPro" id="IPR006675">
    <property type="entry name" value="HDIG_dom"/>
</dbReference>
<proteinExistence type="predicted"/>
<organism evidence="2 3">
    <name type="scientific">Deferribacter autotrophicus</name>
    <dbReference type="NCBI Taxonomy" id="500465"/>
    <lineage>
        <taxon>Bacteria</taxon>
        <taxon>Pseudomonadati</taxon>
        <taxon>Deferribacterota</taxon>
        <taxon>Deferribacteres</taxon>
        <taxon>Deferribacterales</taxon>
        <taxon>Deferribacteraceae</taxon>
        <taxon>Deferribacter</taxon>
    </lineage>
</organism>
<evidence type="ECO:0000313" key="3">
    <source>
        <dbReference type="Proteomes" id="UP000322876"/>
    </source>
</evidence>
<evidence type="ECO:0000313" key="2">
    <source>
        <dbReference type="EMBL" id="KAA0258358.1"/>
    </source>
</evidence>
<dbReference type="EMBL" id="VFJB01000004">
    <property type="protein sequence ID" value="KAA0258358.1"/>
    <property type="molecule type" value="Genomic_DNA"/>
</dbReference>
<accession>A0A5A8F3C9</accession>
<dbReference type="AlphaFoldDB" id="A0A5A8F3C9"/>
<dbReference type="Proteomes" id="UP000322876">
    <property type="component" value="Unassembled WGS sequence"/>
</dbReference>
<dbReference type="PANTHER" id="PTHR33525">
    <property type="match status" value="1"/>
</dbReference>
<sequence length="357" mass="40815">MKYRVFGTLEDIAHFKRILPESLIVSSDDFDFQIYVIDDVKTLLKIPKSFQKKTFFYVKVKDQKIFEKLSLYKVNGIIYPPLDRDKIIKKLNINLNRLSESVEIIKSKVIAKAESLPALPSIIHRLLQLTTNDKSTFKEVIVEVKKDQGLVGKVLRIVNSPFYGIRKEITSIDRAAILLGMNTIKNIALAAFSMDLFNKNLANYNTDSKSLWLHSFVVARIAEEIGKLHNNLDADSLYLAGLMHDLGKIVLVDFLTKPISSAREEDEMFGINHAETSALILKKWNVDDSIVNAVRNHHTIVNDDHYSLAIYYANLLSKADVDFENIINELCEKLGISLFDLSPRVEMVLKENYDEFF</sequence>
<dbReference type="OrthoDB" id="9788446at2"/>
<dbReference type="RefSeq" id="WP_149265915.1">
    <property type="nucleotide sequence ID" value="NZ_VFJB01000004.1"/>
</dbReference>
<keyword evidence="3" id="KW-1185">Reference proteome</keyword>
<feature type="domain" description="HDOD" evidence="1">
    <location>
        <begin position="116"/>
        <end position="300"/>
    </location>
</feature>
<reference evidence="2 3" key="1">
    <citation type="submission" date="2019-06" db="EMBL/GenBank/DDBJ databases">
        <title>Genomic insights into carbon and energy metabolism of Deferribacter autotrophicus revealed new metabolic traits in the phylum Deferribacteres.</title>
        <authorList>
            <person name="Slobodkin A.I."/>
            <person name="Slobodkina G.B."/>
            <person name="Allioux M."/>
            <person name="Alain K."/>
            <person name="Jebbar M."/>
            <person name="Shadrin V."/>
            <person name="Kublanov I.V."/>
            <person name="Toshchakov S.V."/>
            <person name="Bonch-Osmolovskaya E.A."/>
        </authorList>
    </citation>
    <scope>NUCLEOTIDE SEQUENCE [LARGE SCALE GENOMIC DNA]</scope>
    <source>
        <strain evidence="2 3">SL50</strain>
    </source>
</reference>
<dbReference type="SUPFAM" id="SSF109604">
    <property type="entry name" value="HD-domain/PDEase-like"/>
    <property type="match status" value="1"/>
</dbReference>